<accession>A0A177G7W7</accession>
<dbReference type="Proteomes" id="UP000077349">
    <property type="component" value="Unassembled WGS sequence"/>
</dbReference>
<protein>
    <submittedName>
        <fullName evidence="2">Uncharacterized protein</fullName>
    </submittedName>
</protein>
<feature type="region of interest" description="Disordered" evidence="1">
    <location>
        <begin position="28"/>
        <end position="48"/>
    </location>
</feature>
<dbReference type="PATRIC" id="fig|178901.16.peg.2301"/>
<evidence type="ECO:0000256" key="1">
    <source>
        <dbReference type="SAM" id="MobiDB-lite"/>
    </source>
</evidence>
<organism evidence="2 3">
    <name type="scientific">Acetobacter malorum</name>
    <dbReference type="NCBI Taxonomy" id="178901"/>
    <lineage>
        <taxon>Bacteria</taxon>
        <taxon>Pseudomonadati</taxon>
        <taxon>Pseudomonadota</taxon>
        <taxon>Alphaproteobacteria</taxon>
        <taxon>Acetobacterales</taxon>
        <taxon>Acetobacteraceae</taxon>
        <taxon>Acetobacter</taxon>
    </lineage>
</organism>
<comment type="caution">
    <text evidence="2">The sequence shown here is derived from an EMBL/GenBank/DDBJ whole genome shotgun (WGS) entry which is preliminary data.</text>
</comment>
<dbReference type="AlphaFoldDB" id="A0A177G7W7"/>
<proteinExistence type="predicted"/>
<evidence type="ECO:0000313" key="3">
    <source>
        <dbReference type="Proteomes" id="UP000077349"/>
    </source>
</evidence>
<sequence length="48" mass="5097">MRCDDGDCAATRVIRQMGQRQAIAAHAGDEGAGRFRQAGHALQSAGRQ</sequence>
<name>A0A177G7W7_9PROT</name>
<dbReference type="EMBL" id="LVHD01000018">
    <property type="protein sequence ID" value="OAG76382.1"/>
    <property type="molecule type" value="Genomic_DNA"/>
</dbReference>
<reference evidence="2 3" key="1">
    <citation type="submission" date="2016-03" db="EMBL/GenBank/DDBJ databases">
        <title>Draft genome sequence of Acetobacter malorum CECT 7742, a strain isolated from strawberry vinegar.</title>
        <authorList>
            <person name="Sainz F."/>
            <person name="Mas A."/>
            <person name="Torija M.J."/>
        </authorList>
    </citation>
    <scope>NUCLEOTIDE SEQUENCE [LARGE SCALE GENOMIC DNA]</scope>
    <source>
        <strain evidence="2 3">CECT 7742</strain>
    </source>
</reference>
<gene>
    <name evidence="2" type="ORF">Amal_02155</name>
</gene>
<evidence type="ECO:0000313" key="2">
    <source>
        <dbReference type="EMBL" id="OAG76382.1"/>
    </source>
</evidence>